<dbReference type="RefSeq" id="WP_068495523.1">
    <property type="nucleotide sequence ID" value="NZ_LWQT01000109.1"/>
</dbReference>
<organism evidence="2 3">
    <name type="scientific">Paramagnetospirillum marisnigri</name>
    <dbReference type="NCBI Taxonomy" id="1285242"/>
    <lineage>
        <taxon>Bacteria</taxon>
        <taxon>Pseudomonadati</taxon>
        <taxon>Pseudomonadota</taxon>
        <taxon>Alphaproteobacteria</taxon>
        <taxon>Rhodospirillales</taxon>
        <taxon>Magnetospirillaceae</taxon>
        <taxon>Paramagnetospirillum</taxon>
    </lineage>
</organism>
<sequence>MIKPQHIAGQALAYTAFAVMIAYFASSPAYHHHSPDNALVRLSLTHAGQRLGDCKERSPEELAALPPNMRSKQSCGRERNSVTLEMDIDGVTVFSQTAKPAGLSGDGRSRFYDSREVPAGRHLIRARMRDGNNPAVFDYDELIEVELAPRQVFVVDFDEENKKLSFE</sequence>
<protein>
    <submittedName>
        <fullName evidence="2">Uncharacterized protein</fullName>
    </submittedName>
</protein>
<dbReference type="STRING" id="1285242.A6A04_07600"/>
<name>A0A178M9W3_9PROT</name>
<dbReference type="AlphaFoldDB" id="A0A178M9W3"/>
<reference evidence="2 3" key="1">
    <citation type="submission" date="2016-04" db="EMBL/GenBank/DDBJ databases">
        <title>Draft genome sequence of freshwater magnetotactic bacteria Magnetospirillum marisnigri SP-1 and Magnetospirillum moscoviense BB-1.</title>
        <authorList>
            <person name="Koziaeva V."/>
            <person name="Dziuba M.V."/>
            <person name="Ivanov T.M."/>
            <person name="Kuznetsov B."/>
            <person name="Grouzdev D.S."/>
        </authorList>
    </citation>
    <scope>NUCLEOTIDE SEQUENCE [LARGE SCALE GENOMIC DNA]</scope>
    <source>
        <strain evidence="2 3">SP-1</strain>
    </source>
</reference>
<keyword evidence="1" id="KW-1133">Transmembrane helix</keyword>
<dbReference type="Proteomes" id="UP000078428">
    <property type="component" value="Unassembled WGS sequence"/>
</dbReference>
<gene>
    <name evidence="2" type="ORF">A6A04_07600</name>
</gene>
<keyword evidence="3" id="KW-1185">Reference proteome</keyword>
<accession>A0A178M9W3</accession>
<keyword evidence="1" id="KW-0472">Membrane</keyword>
<dbReference type="OrthoDB" id="7862146at2"/>
<feature type="transmembrane region" description="Helical" evidence="1">
    <location>
        <begin position="7"/>
        <end position="25"/>
    </location>
</feature>
<comment type="caution">
    <text evidence="2">The sequence shown here is derived from an EMBL/GenBank/DDBJ whole genome shotgun (WGS) entry which is preliminary data.</text>
</comment>
<evidence type="ECO:0000313" key="2">
    <source>
        <dbReference type="EMBL" id="OAN44684.1"/>
    </source>
</evidence>
<dbReference type="EMBL" id="LWQT01000109">
    <property type="protein sequence ID" value="OAN44684.1"/>
    <property type="molecule type" value="Genomic_DNA"/>
</dbReference>
<keyword evidence="1" id="KW-0812">Transmembrane</keyword>
<proteinExistence type="predicted"/>
<evidence type="ECO:0000256" key="1">
    <source>
        <dbReference type="SAM" id="Phobius"/>
    </source>
</evidence>
<evidence type="ECO:0000313" key="3">
    <source>
        <dbReference type="Proteomes" id="UP000078428"/>
    </source>
</evidence>